<protein>
    <recommendedName>
        <fullName evidence="4">Methyltransferase small domain-containing protein</fullName>
    </recommendedName>
</protein>
<proteinExistence type="predicted"/>
<feature type="transmembrane region" description="Helical" evidence="1">
    <location>
        <begin position="49"/>
        <end position="69"/>
    </location>
</feature>
<evidence type="ECO:0000256" key="1">
    <source>
        <dbReference type="SAM" id="Phobius"/>
    </source>
</evidence>
<keyword evidence="1" id="KW-1133">Transmembrane helix</keyword>
<keyword evidence="1" id="KW-0812">Transmembrane</keyword>
<accession>A0ABX0F6N7</accession>
<dbReference type="Proteomes" id="UP000800303">
    <property type="component" value="Unassembled WGS sequence"/>
</dbReference>
<dbReference type="EMBL" id="JAAFGS010000005">
    <property type="protein sequence ID" value="NGZ76627.1"/>
    <property type="molecule type" value="Genomic_DNA"/>
</dbReference>
<dbReference type="InterPro" id="IPR029063">
    <property type="entry name" value="SAM-dependent_MTases_sf"/>
</dbReference>
<keyword evidence="3" id="KW-1185">Reference proteome</keyword>
<reference evidence="2 3" key="1">
    <citation type="submission" date="2020-01" db="EMBL/GenBank/DDBJ databases">
        <title>Polyphasic characterisation and genomic insights into a novel alkali tolerant bacterium VR-M41.</title>
        <authorList>
            <person name="Vemuluri V.R."/>
        </authorList>
    </citation>
    <scope>NUCLEOTIDE SEQUENCE [LARGE SCALE GENOMIC DNA]</scope>
    <source>
        <strain evidence="2 3">VR-M41</strain>
    </source>
</reference>
<dbReference type="Gene3D" id="3.40.50.150">
    <property type="entry name" value="Vaccinia Virus protein VP39"/>
    <property type="match status" value="1"/>
</dbReference>
<dbReference type="RefSeq" id="WP_166275670.1">
    <property type="nucleotide sequence ID" value="NZ_JAAFGS010000005.1"/>
</dbReference>
<evidence type="ECO:0008006" key="4">
    <source>
        <dbReference type="Google" id="ProtNLM"/>
    </source>
</evidence>
<evidence type="ECO:0000313" key="2">
    <source>
        <dbReference type="EMBL" id="NGZ76627.1"/>
    </source>
</evidence>
<name>A0ABX0F6N7_9BACL</name>
<evidence type="ECO:0000313" key="3">
    <source>
        <dbReference type="Proteomes" id="UP000800303"/>
    </source>
</evidence>
<gene>
    <name evidence="2" type="ORF">GYN08_14965</name>
</gene>
<sequence length="83" mass="9227">MGETNKTDEHYAWNSRIEYLKASRGSIWNDDYLEFLVQRVWKIDRPARIVDFGCGLGFMGALLLSALPAGSSYTGIDKGGIPS</sequence>
<comment type="caution">
    <text evidence="2">The sequence shown here is derived from an EMBL/GenBank/DDBJ whole genome shotgun (WGS) entry which is preliminary data.</text>
</comment>
<dbReference type="SUPFAM" id="SSF53335">
    <property type="entry name" value="S-adenosyl-L-methionine-dependent methyltransferases"/>
    <property type="match status" value="1"/>
</dbReference>
<keyword evidence="1" id="KW-0472">Membrane</keyword>
<organism evidence="2 3">
    <name type="scientific">Saccharibacillus alkalitolerans</name>
    <dbReference type="NCBI Taxonomy" id="2705290"/>
    <lineage>
        <taxon>Bacteria</taxon>
        <taxon>Bacillati</taxon>
        <taxon>Bacillota</taxon>
        <taxon>Bacilli</taxon>
        <taxon>Bacillales</taxon>
        <taxon>Paenibacillaceae</taxon>
        <taxon>Saccharibacillus</taxon>
    </lineage>
</organism>